<geneLocation type="mitochondrion" evidence="1"/>
<reference evidence="1" key="1">
    <citation type="submission" date="2019-03" db="EMBL/GenBank/DDBJ databases">
        <title>Largest Complete Mitochondrial Genome of a Gymnosperm, Sitka Spruce (Picea sitchensis), Indicates Complex Physical Structure.</title>
        <authorList>
            <person name="Jackman S.D."/>
            <person name="Coombe L."/>
            <person name="Warren R."/>
            <person name="Kirk H."/>
            <person name="Trinh E."/>
            <person name="McLeod T."/>
            <person name="Pleasance S."/>
            <person name="Pandoh P."/>
            <person name="Zhao Y."/>
            <person name="Coope R."/>
            <person name="Bousquet J."/>
            <person name="Bohlmann J.C."/>
            <person name="Jones S.J.M."/>
            <person name="Birol I."/>
        </authorList>
    </citation>
    <scope>NUCLEOTIDE SEQUENCE</scope>
    <source>
        <strain evidence="1">Q903</strain>
    </source>
</reference>
<accession>A0A6B9XTJ8</accession>
<name>A0A6B9XTJ8_PICSI</name>
<evidence type="ECO:0000313" key="1">
    <source>
        <dbReference type="EMBL" id="QHR91378.1"/>
    </source>
</evidence>
<keyword evidence="1" id="KW-0496">Mitochondrion</keyword>
<organism evidence="1">
    <name type="scientific">Picea sitchensis</name>
    <name type="common">Sitka spruce</name>
    <name type="synonym">Pinus sitchensis</name>
    <dbReference type="NCBI Taxonomy" id="3332"/>
    <lineage>
        <taxon>Eukaryota</taxon>
        <taxon>Viridiplantae</taxon>
        <taxon>Streptophyta</taxon>
        <taxon>Embryophyta</taxon>
        <taxon>Tracheophyta</taxon>
        <taxon>Spermatophyta</taxon>
        <taxon>Pinopsida</taxon>
        <taxon>Pinidae</taxon>
        <taxon>Conifers I</taxon>
        <taxon>Pinales</taxon>
        <taxon>Pinaceae</taxon>
        <taxon>Picea</taxon>
    </lineage>
</organism>
<protein>
    <submittedName>
        <fullName evidence="1">Uncharacterized protein</fullName>
    </submittedName>
</protein>
<dbReference type="AlphaFoldDB" id="A0A6B9XTJ8"/>
<dbReference type="EMBL" id="MK697702">
    <property type="protein sequence ID" value="QHR91378.1"/>
    <property type="molecule type" value="Genomic_DNA"/>
</dbReference>
<sequence length="83" mass="9101">MGNSLPILGNHGGHHLSGMVETWNGVIWGCTSRWGYIIRPLCPHVPASSIRRRLSSQSIRGTQEISSVGNMAKSICSYVNKHD</sequence>
<gene>
    <name evidence="1" type="primary">orf05444</name>
    <name evidence="1" type="ORF">Q903MT_gene5412</name>
</gene>
<proteinExistence type="predicted"/>